<proteinExistence type="inferred from homology"/>
<evidence type="ECO:0000259" key="3">
    <source>
        <dbReference type="SMART" id="SM00093"/>
    </source>
</evidence>
<dbReference type="Gene3D" id="2.10.310.10">
    <property type="entry name" value="Serpins superfamily"/>
    <property type="match status" value="1"/>
</dbReference>
<dbReference type="EMBL" id="JAUUTY010000005">
    <property type="protein sequence ID" value="KAK1633093.1"/>
    <property type="molecule type" value="Genomic_DNA"/>
</dbReference>
<dbReference type="InterPro" id="IPR000215">
    <property type="entry name" value="Serpin_fam"/>
</dbReference>
<keyword evidence="5" id="KW-1185">Reference proteome</keyword>
<comment type="similarity">
    <text evidence="1 2">Belongs to the serpin family.</text>
</comment>
<dbReference type="SUPFAM" id="SSF56574">
    <property type="entry name" value="Serpins"/>
    <property type="match status" value="1"/>
</dbReference>
<dbReference type="AlphaFoldDB" id="A0AAD8W539"/>
<accession>A0AAD8W539</accession>
<dbReference type="PANTHER" id="PTHR11461">
    <property type="entry name" value="SERINE PROTEASE INHIBITOR, SERPIN"/>
    <property type="match status" value="1"/>
</dbReference>
<feature type="domain" description="Serpin" evidence="3">
    <location>
        <begin position="21"/>
        <end position="371"/>
    </location>
</feature>
<gene>
    <name evidence="4" type="ORF">QYE76_007408</name>
</gene>
<reference evidence="4" key="1">
    <citation type="submission" date="2023-07" db="EMBL/GenBank/DDBJ databases">
        <title>A chromosome-level genome assembly of Lolium multiflorum.</title>
        <authorList>
            <person name="Chen Y."/>
            <person name="Copetti D."/>
            <person name="Kolliker R."/>
            <person name="Studer B."/>
        </authorList>
    </citation>
    <scope>NUCLEOTIDE SEQUENCE</scope>
    <source>
        <strain evidence="4">02402/16</strain>
        <tissue evidence="4">Leaf</tissue>
    </source>
</reference>
<dbReference type="Gene3D" id="6.20.40.10">
    <property type="match status" value="1"/>
</dbReference>
<dbReference type="Proteomes" id="UP001231189">
    <property type="component" value="Unassembled WGS sequence"/>
</dbReference>
<dbReference type="InterPro" id="IPR042185">
    <property type="entry name" value="Serpin_sf_2"/>
</dbReference>
<evidence type="ECO:0000313" key="4">
    <source>
        <dbReference type="EMBL" id="KAK1633093.1"/>
    </source>
</evidence>
<dbReference type="Gene3D" id="2.30.39.10">
    <property type="entry name" value="Alpha-1-antitrypsin, domain 1"/>
    <property type="match status" value="1"/>
</dbReference>
<organism evidence="4 5">
    <name type="scientific">Lolium multiflorum</name>
    <name type="common">Italian ryegrass</name>
    <name type="synonym">Lolium perenne subsp. multiflorum</name>
    <dbReference type="NCBI Taxonomy" id="4521"/>
    <lineage>
        <taxon>Eukaryota</taxon>
        <taxon>Viridiplantae</taxon>
        <taxon>Streptophyta</taxon>
        <taxon>Embryophyta</taxon>
        <taxon>Tracheophyta</taxon>
        <taxon>Spermatophyta</taxon>
        <taxon>Magnoliopsida</taxon>
        <taxon>Liliopsida</taxon>
        <taxon>Poales</taxon>
        <taxon>Poaceae</taxon>
        <taxon>BOP clade</taxon>
        <taxon>Pooideae</taxon>
        <taxon>Poodae</taxon>
        <taxon>Poeae</taxon>
        <taxon>Poeae Chloroplast Group 2 (Poeae type)</taxon>
        <taxon>Loliodinae</taxon>
        <taxon>Loliinae</taxon>
        <taxon>Lolium</taxon>
    </lineage>
</organism>
<dbReference type="InterPro" id="IPR023796">
    <property type="entry name" value="Serpin_dom"/>
</dbReference>
<comment type="caution">
    <text evidence="4">The sequence shown here is derived from an EMBL/GenBank/DDBJ whole genome shotgun (WGS) entry which is preliminary data.</text>
</comment>
<dbReference type="PANTHER" id="PTHR11461:SF385">
    <property type="entry name" value="SERPIN DOMAIN-CONTAINING PROTEIN"/>
    <property type="match status" value="1"/>
</dbReference>
<evidence type="ECO:0000256" key="2">
    <source>
        <dbReference type="RuleBase" id="RU000411"/>
    </source>
</evidence>
<dbReference type="Gene3D" id="3.30.497.10">
    <property type="entry name" value="Antithrombin, subunit I, domain 2"/>
    <property type="match status" value="1"/>
</dbReference>
<dbReference type="Pfam" id="PF00079">
    <property type="entry name" value="Serpin"/>
    <property type="match status" value="2"/>
</dbReference>
<dbReference type="InterPro" id="IPR042178">
    <property type="entry name" value="Serpin_sf_1"/>
</dbReference>
<protein>
    <recommendedName>
        <fullName evidence="3">Serpin domain-containing protein</fullName>
    </recommendedName>
</protein>
<dbReference type="GO" id="GO:0004867">
    <property type="term" value="F:serine-type endopeptidase inhibitor activity"/>
    <property type="evidence" value="ECO:0007669"/>
    <property type="project" value="InterPro"/>
</dbReference>
<sequence>MEETRNPAAQSGSAGLAALSAGLARCLAKENADSNLVFSPLSIYAALALLAAGARGDTKNEILRILGAPSRRQLRKFVSRVAQDALTDQSGSGGPRVAFACGVWSDLTCPLKAAYRSTVVDKFKAEASNVDFIHNKEAARGQINAKKCTRNRKFYRLDGGHVNVPFMESGWFQFIAVHDGFKVLKLRYQMAQAQDYAEVSSDRKKRNKLSSEYTQFSMCIFLPDARDGLPDLVDTIASQHGFLHEHLPNKKVCVNELRLPKFKLSFESSIVAILKKLGLELTFGGKADLSRMVECELPVVVDEVIHKAVIEVNEKGTEAAAVTVVRVAKSCARRPPPRPPRVNFVADHPFAYFIVEEATGAVVFAGHVVDPSREN</sequence>
<dbReference type="SMART" id="SM00093">
    <property type="entry name" value="SERPIN"/>
    <property type="match status" value="1"/>
</dbReference>
<evidence type="ECO:0000256" key="1">
    <source>
        <dbReference type="ARBA" id="ARBA00009500"/>
    </source>
</evidence>
<dbReference type="InterPro" id="IPR036186">
    <property type="entry name" value="Serpin_sf"/>
</dbReference>
<name>A0AAD8W539_LOLMU</name>
<evidence type="ECO:0000313" key="5">
    <source>
        <dbReference type="Proteomes" id="UP001231189"/>
    </source>
</evidence>
<dbReference type="GO" id="GO:0005615">
    <property type="term" value="C:extracellular space"/>
    <property type="evidence" value="ECO:0007669"/>
    <property type="project" value="InterPro"/>
</dbReference>